<dbReference type="PANTHER" id="PTHR10039:SF15">
    <property type="entry name" value="NACHT DOMAIN-CONTAINING PROTEIN"/>
    <property type="match status" value="1"/>
</dbReference>
<feature type="repeat" description="ANK" evidence="1">
    <location>
        <begin position="269"/>
        <end position="301"/>
    </location>
</feature>
<feature type="non-terminal residue" evidence="3">
    <location>
        <position position="328"/>
    </location>
</feature>
<dbReference type="SMART" id="SM00248">
    <property type="entry name" value="ANK"/>
    <property type="match status" value="2"/>
</dbReference>
<dbReference type="GeneID" id="54280289"/>
<dbReference type="Proteomes" id="UP000799778">
    <property type="component" value="Unassembled WGS sequence"/>
</dbReference>
<feature type="non-terminal residue" evidence="3">
    <location>
        <position position="1"/>
    </location>
</feature>
<keyword evidence="1" id="KW-0040">ANK repeat</keyword>
<protein>
    <recommendedName>
        <fullName evidence="2">GPI inositol-deacylase winged helix domain-containing protein</fullName>
    </recommendedName>
</protein>
<dbReference type="Pfam" id="PF22939">
    <property type="entry name" value="WHD_GPIID"/>
    <property type="match status" value="1"/>
</dbReference>
<dbReference type="Pfam" id="PF12796">
    <property type="entry name" value="Ank_2"/>
    <property type="match status" value="1"/>
</dbReference>
<dbReference type="AlphaFoldDB" id="A0A6A5XIW6"/>
<dbReference type="PROSITE" id="PS50088">
    <property type="entry name" value="ANK_REPEAT"/>
    <property type="match status" value="1"/>
</dbReference>
<accession>A0A6A5XIW6</accession>
<evidence type="ECO:0000256" key="1">
    <source>
        <dbReference type="PROSITE-ProRule" id="PRU00023"/>
    </source>
</evidence>
<dbReference type="RefSeq" id="XP_033381411.1">
    <property type="nucleotide sequence ID" value="XM_033522892.1"/>
</dbReference>
<dbReference type="Gene3D" id="1.25.40.20">
    <property type="entry name" value="Ankyrin repeat-containing domain"/>
    <property type="match status" value="1"/>
</dbReference>
<dbReference type="InterPro" id="IPR054471">
    <property type="entry name" value="GPIID_WHD"/>
</dbReference>
<reference evidence="3" key="1">
    <citation type="journal article" date="2020" name="Stud. Mycol.">
        <title>101 Dothideomycetes genomes: a test case for predicting lifestyles and emergence of pathogens.</title>
        <authorList>
            <person name="Haridas S."/>
            <person name="Albert R."/>
            <person name="Binder M."/>
            <person name="Bloem J."/>
            <person name="Labutti K."/>
            <person name="Salamov A."/>
            <person name="Andreopoulos B."/>
            <person name="Baker S."/>
            <person name="Barry K."/>
            <person name="Bills G."/>
            <person name="Bluhm B."/>
            <person name="Cannon C."/>
            <person name="Castanera R."/>
            <person name="Culley D."/>
            <person name="Daum C."/>
            <person name="Ezra D."/>
            <person name="Gonzalez J."/>
            <person name="Henrissat B."/>
            <person name="Kuo A."/>
            <person name="Liang C."/>
            <person name="Lipzen A."/>
            <person name="Lutzoni F."/>
            <person name="Magnuson J."/>
            <person name="Mondo S."/>
            <person name="Nolan M."/>
            <person name="Ohm R."/>
            <person name="Pangilinan J."/>
            <person name="Park H.-J."/>
            <person name="Ramirez L."/>
            <person name="Alfaro M."/>
            <person name="Sun H."/>
            <person name="Tritt A."/>
            <person name="Yoshinaga Y."/>
            <person name="Zwiers L.-H."/>
            <person name="Turgeon B."/>
            <person name="Goodwin S."/>
            <person name="Spatafora J."/>
            <person name="Crous P."/>
            <person name="Grigoriev I."/>
        </authorList>
    </citation>
    <scope>NUCLEOTIDE SEQUENCE</scope>
    <source>
        <strain evidence="3">CBS 175.79</strain>
    </source>
</reference>
<sequence>FLLARLHTDSLQDAGSVKEVKSTLDKLLKNQGTLNKAYDEAIQRIDSQMDRQKKRAKRVLSWITYARRQLTTTELCCALAVERDEAKLDPDNVPDVEDLLSVCAGLVIVDPKSSVIHLVHQTTQEYFEGVGNAWFTDARQDVASTCLTYLSFDVFKTGSCSSDEEFKKRLQDSRFLDYAAKHWAHHAATVESDVLTLACSFLSDSQLVSSATQVYLVHADMYAMYSQFYPKDRTGFHLTAQFGLSVTLEAMLQSEGHKGATLLRERDSYGDSPLSLAAENGHVAMVKLLLRYHVHIDTQGGGLGKELWAASWTGHETIVNLLLEAGAN</sequence>
<dbReference type="InterPro" id="IPR002110">
    <property type="entry name" value="Ankyrin_rpt"/>
</dbReference>
<dbReference type="PRINTS" id="PR01415">
    <property type="entry name" value="ANKYRIN"/>
</dbReference>
<dbReference type="EMBL" id="ML978072">
    <property type="protein sequence ID" value="KAF2013072.1"/>
    <property type="molecule type" value="Genomic_DNA"/>
</dbReference>
<feature type="domain" description="GPI inositol-deacylase winged helix" evidence="2">
    <location>
        <begin position="48"/>
        <end position="127"/>
    </location>
</feature>
<dbReference type="SUPFAM" id="SSF48403">
    <property type="entry name" value="Ankyrin repeat"/>
    <property type="match status" value="1"/>
</dbReference>
<dbReference type="PANTHER" id="PTHR10039">
    <property type="entry name" value="AMELOGENIN"/>
    <property type="match status" value="1"/>
</dbReference>
<keyword evidence="4" id="KW-1185">Reference proteome</keyword>
<proteinExistence type="predicted"/>
<organism evidence="3 4">
    <name type="scientific">Aaosphaeria arxii CBS 175.79</name>
    <dbReference type="NCBI Taxonomy" id="1450172"/>
    <lineage>
        <taxon>Eukaryota</taxon>
        <taxon>Fungi</taxon>
        <taxon>Dikarya</taxon>
        <taxon>Ascomycota</taxon>
        <taxon>Pezizomycotina</taxon>
        <taxon>Dothideomycetes</taxon>
        <taxon>Pleosporomycetidae</taxon>
        <taxon>Pleosporales</taxon>
        <taxon>Pleosporales incertae sedis</taxon>
        <taxon>Aaosphaeria</taxon>
    </lineage>
</organism>
<evidence type="ECO:0000259" key="2">
    <source>
        <dbReference type="Pfam" id="PF22939"/>
    </source>
</evidence>
<name>A0A6A5XIW6_9PLEO</name>
<dbReference type="OrthoDB" id="195446at2759"/>
<gene>
    <name evidence="3" type="ORF">BU24DRAFT_317387</name>
</gene>
<dbReference type="PROSITE" id="PS50297">
    <property type="entry name" value="ANK_REP_REGION"/>
    <property type="match status" value="1"/>
</dbReference>
<dbReference type="InterPro" id="IPR036770">
    <property type="entry name" value="Ankyrin_rpt-contain_sf"/>
</dbReference>
<evidence type="ECO:0000313" key="4">
    <source>
        <dbReference type="Proteomes" id="UP000799778"/>
    </source>
</evidence>
<evidence type="ECO:0000313" key="3">
    <source>
        <dbReference type="EMBL" id="KAF2013072.1"/>
    </source>
</evidence>